<dbReference type="InterPro" id="IPR036259">
    <property type="entry name" value="MFS_trans_sf"/>
</dbReference>
<evidence type="ECO:0000256" key="1">
    <source>
        <dbReference type="ARBA" id="ARBA00004651"/>
    </source>
</evidence>
<dbReference type="GO" id="GO:0022857">
    <property type="term" value="F:transmembrane transporter activity"/>
    <property type="evidence" value="ECO:0007669"/>
    <property type="project" value="InterPro"/>
</dbReference>
<evidence type="ECO:0000256" key="7">
    <source>
        <dbReference type="SAM" id="Phobius"/>
    </source>
</evidence>
<keyword evidence="3" id="KW-1003">Cell membrane</keyword>
<proteinExistence type="predicted"/>
<feature type="transmembrane region" description="Helical" evidence="7">
    <location>
        <begin position="260"/>
        <end position="281"/>
    </location>
</feature>
<gene>
    <name evidence="8" type="ORF">BW425_16595</name>
</gene>
<feature type="transmembrane region" description="Helical" evidence="7">
    <location>
        <begin position="377"/>
        <end position="397"/>
    </location>
</feature>
<evidence type="ECO:0000256" key="5">
    <source>
        <dbReference type="ARBA" id="ARBA00022989"/>
    </source>
</evidence>
<dbReference type="SUPFAM" id="SSF103473">
    <property type="entry name" value="MFS general substrate transporter"/>
    <property type="match status" value="1"/>
</dbReference>
<dbReference type="RefSeq" id="WP_088094243.1">
    <property type="nucleotide sequence ID" value="NZ_JBALMA010000630.1"/>
</dbReference>
<keyword evidence="4 7" id="KW-0812">Transmembrane</keyword>
<feature type="transmembrane region" description="Helical" evidence="7">
    <location>
        <begin position="286"/>
        <end position="305"/>
    </location>
</feature>
<dbReference type="GO" id="GO:0005886">
    <property type="term" value="C:plasma membrane"/>
    <property type="evidence" value="ECO:0007669"/>
    <property type="project" value="UniProtKB-SubCell"/>
</dbReference>
<feature type="transmembrane region" description="Helical" evidence="7">
    <location>
        <begin position="222"/>
        <end position="240"/>
    </location>
</feature>
<comment type="caution">
    <text evidence="8">The sequence shown here is derived from an EMBL/GenBank/DDBJ whole genome shotgun (WGS) entry which is preliminary data.</text>
</comment>
<comment type="subcellular location">
    <subcellularLocation>
        <location evidence="1">Cell membrane</location>
        <topology evidence="1">Multi-pass membrane protein</topology>
    </subcellularLocation>
</comment>
<dbReference type="Pfam" id="PF07690">
    <property type="entry name" value="MFS_1"/>
    <property type="match status" value="1"/>
</dbReference>
<evidence type="ECO:0000256" key="2">
    <source>
        <dbReference type="ARBA" id="ARBA00022448"/>
    </source>
</evidence>
<feature type="transmembrane region" description="Helical" evidence="7">
    <location>
        <begin position="12"/>
        <end position="37"/>
    </location>
</feature>
<evidence type="ECO:0000256" key="4">
    <source>
        <dbReference type="ARBA" id="ARBA00022692"/>
    </source>
</evidence>
<dbReference type="InterPro" id="IPR022324">
    <property type="entry name" value="Bacilysin_exporter_BacE_put"/>
</dbReference>
<dbReference type="PANTHER" id="PTHR43266">
    <property type="entry name" value="MACROLIDE-EFFLUX PROTEIN"/>
    <property type="match status" value="1"/>
</dbReference>
<keyword evidence="5 7" id="KW-1133">Transmembrane helix</keyword>
<organism evidence="8 9">
    <name type="scientific">Bacillus pseudomycoides</name>
    <dbReference type="NCBI Taxonomy" id="64104"/>
    <lineage>
        <taxon>Bacteria</taxon>
        <taxon>Bacillati</taxon>
        <taxon>Bacillota</taxon>
        <taxon>Bacilli</taxon>
        <taxon>Bacillales</taxon>
        <taxon>Bacillaceae</taxon>
        <taxon>Bacillus</taxon>
        <taxon>Bacillus cereus group</taxon>
    </lineage>
</organism>
<feature type="transmembrane region" description="Helical" evidence="7">
    <location>
        <begin position="311"/>
        <end position="332"/>
    </location>
</feature>
<dbReference type="CDD" id="cd06173">
    <property type="entry name" value="MFS_MefA_like"/>
    <property type="match status" value="1"/>
</dbReference>
<feature type="transmembrane region" description="Helical" evidence="7">
    <location>
        <begin position="352"/>
        <end position="371"/>
    </location>
</feature>
<sequence length="410" mass="46463">MYKTILKNKNIMYYLLGGGVSSLGDILTGLAFVFLAYDLTGSELYTTGMVIATTIPYLLFGLVGGVIADWVQKNKLLIMIDIIRIPLILSLVFCYYFDVLTYTYMIIISFFIQCCGCFFNPAHRALLPIITPIEQRNMTNSLYDSVTRGITVLSPFLSILLMKTVGVIHFFTIDAITYFISALFLIKMNVTEDVMDAKKKQVKEVILSLREFWIWMKSNKQITFLFLLTFTMVFMNTWVWKVGLLVSLGEFTKDSKEVYSVIQGFFGCIVIITNMIIPFIWKKLDLAIYTIASIIWGIGIFLLGFTFNIPFYFVGVFIVGIGLPLAGLTRVYILQKLVPKDMLGRGFSFNAVLLYLADTASLLIFGILSIFVSINVIFIVCGIGMIIMSVALKFLVFRRHSVKEETKLMC</sequence>
<dbReference type="PRINTS" id="PR01988">
    <property type="entry name" value="EXPORTERBACE"/>
</dbReference>
<dbReference type="AlphaFoldDB" id="A0A1Y3MBE5"/>
<keyword evidence="2" id="KW-0813">Transport</keyword>
<dbReference type="PANTHER" id="PTHR43266:SF2">
    <property type="entry name" value="MAJOR FACILITATOR SUPERFAMILY (MFS) PROFILE DOMAIN-CONTAINING PROTEIN"/>
    <property type="match status" value="1"/>
</dbReference>
<dbReference type="Proteomes" id="UP000195321">
    <property type="component" value="Unassembled WGS sequence"/>
</dbReference>
<reference evidence="8 9" key="1">
    <citation type="submission" date="2017-02" db="EMBL/GenBank/DDBJ databases">
        <title>Bacillus pseudomycoides isolate FSL K6-0042.</title>
        <authorList>
            <person name="Kovac J."/>
        </authorList>
    </citation>
    <scope>NUCLEOTIDE SEQUENCE [LARGE SCALE GENOMIC DNA]</scope>
    <source>
        <strain evidence="8 9">FSL K6-0042</strain>
    </source>
</reference>
<dbReference type="InterPro" id="IPR011701">
    <property type="entry name" value="MFS"/>
</dbReference>
<accession>A0A1Y3MBE5</accession>
<feature type="transmembrane region" description="Helical" evidence="7">
    <location>
        <begin position="167"/>
        <end position="186"/>
    </location>
</feature>
<keyword evidence="6 7" id="KW-0472">Membrane</keyword>
<dbReference type="Gene3D" id="1.20.1250.20">
    <property type="entry name" value="MFS general substrate transporter like domains"/>
    <property type="match status" value="1"/>
</dbReference>
<feature type="transmembrane region" description="Helical" evidence="7">
    <location>
        <begin position="49"/>
        <end position="71"/>
    </location>
</feature>
<feature type="transmembrane region" description="Helical" evidence="7">
    <location>
        <begin position="78"/>
        <end position="98"/>
    </location>
</feature>
<dbReference type="EMBL" id="MWPX01000019">
    <property type="protein sequence ID" value="OUM47768.1"/>
    <property type="molecule type" value="Genomic_DNA"/>
</dbReference>
<evidence type="ECO:0000256" key="6">
    <source>
        <dbReference type="ARBA" id="ARBA00023136"/>
    </source>
</evidence>
<evidence type="ECO:0000256" key="3">
    <source>
        <dbReference type="ARBA" id="ARBA00022475"/>
    </source>
</evidence>
<evidence type="ECO:0000313" key="9">
    <source>
        <dbReference type="Proteomes" id="UP000195321"/>
    </source>
</evidence>
<evidence type="ECO:0000313" key="8">
    <source>
        <dbReference type="EMBL" id="OUM47768.1"/>
    </source>
</evidence>
<protein>
    <submittedName>
        <fullName evidence="8">MFS transporter</fullName>
    </submittedName>
</protein>
<name>A0A1Y3MBE5_9BACI</name>